<feature type="transmembrane region" description="Helical" evidence="1">
    <location>
        <begin position="86"/>
        <end position="106"/>
    </location>
</feature>
<dbReference type="Pfam" id="PF00487">
    <property type="entry name" value="FA_desaturase"/>
    <property type="match status" value="1"/>
</dbReference>
<organism evidence="3 4">
    <name type="scientific">Seminavis robusta</name>
    <dbReference type="NCBI Taxonomy" id="568900"/>
    <lineage>
        <taxon>Eukaryota</taxon>
        <taxon>Sar</taxon>
        <taxon>Stramenopiles</taxon>
        <taxon>Ochrophyta</taxon>
        <taxon>Bacillariophyta</taxon>
        <taxon>Bacillariophyceae</taxon>
        <taxon>Bacillariophycidae</taxon>
        <taxon>Naviculales</taxon>
        <taxon>Naviculaceae</taxon>
        <taxon>Seminavis</taxon>
    </lineage>
</organism>
<evidence type="ECO:0000259" key="2">
    <source>
        <dbReference type="Pfam" id="PF00487"/>
    </source>
</evidence>
<dbReference type="Proteomes" id="UP001153069">
    <property type="component" value="Unassembled WGS sequence"/>
</dbReference>
<feature type="transmembrane region" description="Helical" evidence="1">
    <location>
        <begin position="27"/>
        <end position="45"/>
    </location>
</feature>
<name>A0A9N8DGH3_9STRA</name>
<dbReference type="InterPro" id="IPR005804">
    <property type="entry name" value="FA_desaturase_dom"/>
</dbReference>
<keyword evidence="1" id="KW-0472">Membrane</keyword>
<evidence type="ECO:0000313" key="4">
    <source>
        <dbReference type="Proteomes" id="UP001153069"/>
    </source>
</evidence>
<comment type="caution">
    <text evidence="3">The sequence shown here is derived from an EMBL/GenBank/DDBJ whole genome shotgun (WGS) entry which is preliminary data.</text>
</comment>
<keyword evidence="1" id="KW-1133">Transmembrane helix</keyword>
<proteinExistence type="predicted"/>
<gene>
    <name evidence="3" type="ORF">SEMRO_130_G062120.1</name>
</gene>
<evidence type="ECO:0000256" key="1">
    <source>
        <dbReference type="SAM" id="Phobius"/>
    </source>
</evidence>
<dbReference type="AlphaFoldDB" id="A0A9N8DGH3"/>
<keyword evidence="1" id="KW-0812">Transmembrane</keyword>
<feature type="transmembrane region" description="Helical" evidence="1">
    <location>
        <begin position="172"/>
        <end position="193"/>
    </location>
</feature>
<reference evidence="3" key="1">
    <citation type="submission" date="2020-06" db="EMBL/GenBank/DDBJ databases">
        <authorList>
            <consortium name="Plant Systems Biology data submission"/>
        </authorList>
    </citation>
    <scope>NUCLEOTIDE SEQUENCE</scope>
    <source>
        <strain evidence="3">D6</strain>
    </source>
</reference>
<keyword evidence="4" id="KW-1185">Reference proteome</keyword>
<accession>A0A9N8DGH3</accession>
<feature type="domain" description="Fatty acid desaturase" evidence="2">
    <location>
        <begin position="59"/>
        <end position="278"/>
    </location>
</feature>
<evidence type="ECO:0000313" key="3">
    <source>
        <dbReference type="EMBL" id="CAB9502224.1"/>
    </source>
</evidence>
<sequence length="338" mass="38485">MDAKRTERLGLTPLGRGMWPLRYRVDAIPLFVGLSCLAANSYILLQWPLLSIGDRILSLLVMGIVLRMINVIHHNHIHVPVFQSDVLNWLLNIGFGMVDAIAPLTFRIKHCKNHHSYHHAPEDWNSPYIFEGGSFPDKPVHPLYYLFTFEIMAQANSLIECTKMGPKVLGRLIVEQYLWTYGHGFVLYGLGYIDFVPMLLILFSHRLSAVVLAFANIIHHGGRNGRDRNDIANTDLSLSGTAIHFNVGYHAAHHLDARVHWAQLPEYHEKFVVPNYPKAIHGDETSKNRRLYLQLFEDYHLMSVCVWFLAKAINWCTYASRVDGFEFAANASAAGLEL</sequence>
<dbReference type="GO" id="GO:0006629">
    <property type="term" value="P:lipid metabolic process"/>
    <property type="evidence" value="ECO:0007669"/>
    <property type="project" value="InterPro"/>
</dbReference>
<dbReference type="EMBL" id="CAICTM010000129">
    <property type="protein sequence ID" value="CAB9502224.1"/>
    <property type="molecule type" value="Genomic_DNA"/>
</dbReference>
<protein>
    <submittedName>
        <fullName evidence="3">Fatty acid desaturase</fullName>
    </submittedName>
</protein>